<proteinExistence type="predicted"/>
<dbReference type="AlphaFoldDB" id="A0A221STL9"/>
<protein>
    <submittedName>
        <fullName evidence="2">Uncharacterized protein</fullName>
    </submittedName>
</protein>
<evidence type="ECO:0000256" key="1">
    <source>
        <dbReference type="SAM" id="SignalP"/>
    </source>
</evidence>
<evidence type="ECO:0000313" key="2">
    <source>
        <dbReference type="EMBL" id="ASN79985.1"/>
    </source>
</evidence>
<feature type="signal peptide" evidence="1">
    <location>
        <begin position="1"/>
        <end position="17"/>
    </location>
</feature>
<dbReference type="Proteomes" id="UP000259030">
    <property type="component" value="Chromosome"/>
</dbReference>
<gene>
    <name evidence="2" type="ORF">DFI_02280</name>
</gene>
<reference evidence="2 3" key="1">
    <citation type="submission" date="2017-05" db="EMBL/GenBank/DDBJ databases">
        <title>The complete genome sequence of Deinococcus ficus isolated from the rhizosphere of the Ficus religiosa L. in Taiwan.</title>
        <authorList>
            <person name="Wu K.-M."/>
            <person name="Liao T.-L."/>
            <person name="Liu Y.-M."/>
            <person name="Young C.-C."/>
            <person name="Tsai S.-F."/>
        </authorList>
    </citation>
    <scope>NUCLEOTIDE SEQUENCE [LARGE SCALE GENOMIC DNA]</scope>
    <source>
        <strain evidence="2 3">CC-FR2-10</strain>
    </source>
</reference>
<feature type="chain" id="PRO_5011272008" evidence="1">
    <location>
        <begin position="18"/>
        <end position="231"/>
    </location>
</feature>
<dbReference type="KEGG" id="dfc:DFI_02280"/>
<dbReference type="RefSeq" id="WP_027463310.1">
    <property type="nucleotide sequence ID" value="NZ_CP021081.1"/>
</dbReference>
<keyword evidence="1" id="KW-0732">Signal</keyword>
<name>A0A221STL9_9DEIO</name>
<evidence type="ECO:0000313" key="3">
    <source>
        <dbReference type="Proteomes" id="UP000259030"/>
    </source>
</evidence>
<dbReference type="EMBL" id="CP021081">
    <property type="protein sequence ID" value="ASN79985.1"/>
    <property type="molecule type" value="Genomic_DNA"/>
</dbReference>
<keyword evidence="3" id="KW-1185">Reference proteome</keyword>
<organism evidence="2 3">
    <name type="scientific">Deinococcus ficus</name>
    <dbReference type="NCBI Taxonomy" id="317577"/>
    <lineage>
        <taxon>Bacteria</taxon>
        <taxon>Thermotogati</taxon>
        <taxon>Deinococcota</taxon>
        <taxon>Deinococci</taxon>
        <taxon>Deinococcales</taxon>
        <taxon>Deinococcaceae</taxon>
        <taxon>Deinococcus</taxon>
    </lineage>
</organism>
<accession>A0A221STL9</accession>
<sequence length="231" mass="24797">MKAAPVLFPLLTLTALAATAPSPLPGGWQGKLAAMLPLPGQSATVLTRGVTLASVELGRRVATVGGDRAAYEDLIAEVSRGATPEYNERLGISREEFKRYLVFQPTLVATAKTVRLPVTRDSARVMFGDVAGLGGVLKGVSIDLRSGDMTTPEGFTAKIAAFKPNPTDRTLDVRSGFQWKIRGNDIKTFSGINGTLNLWLLGSGQIVLTYERNSMIRNVTSKGEIMLGYTR</sequence>
<dbReference type="STRING" id="317577.GCA_000419625_00686"/>